<comment type="caution">
    <text evidence="1">The sequence shown here is derived from an EMBL/GenBank/DDBJ whole genome shotgun (WGS) entry which is preliminary data.</text>
</comment>
<reference evidence="1" key="1">
    <citation type="submission" date="2022-04" db="EMBL/GenBank/DDBJ databases">
        <title>A functionally conserved STORR gene fusion in Papaver species that diverged 16.8 million years ago.</title>
        <authorList>
            <person name="Catania T."/>
        </authorList>
    </citation>
    <scope>NUCLEOTIDE SEQUENCE</scope>
    <source>
        <strain evidence="1">S-188037</strain>
    </source>
</reference>
<evidence type="ECO:0000313" key="1">
    <source>
        <dbReference type="EMBL" id="KAI3955794.1"/>
    </source>
</evidence>
<accession>A0AAD4XWR9</accession>
<dbReference type="EMBL" id="JAJJMB010001716">
    <property type="protein sequence ID" value="KAI3955794.1"/>
    <property type="molecule type" value="Genomic_DNA"/>
</dbReference>
<keyword evidence="2" id="KW-1185">Reference proteome</keyword>
<dbReference type="AlphaFoldDB" id="A0AAD4XWR9"/>
<dbReference type="Proteomes" id="UP001202328">
    <property type="component" value="Unassembled WGS sequence"/>
</dbReference>
<proteinExistence type="predicted"/>
<gene>
    <name evidence="1" type="ORF">MKW98_006154</name>
</gene>
<evidence type="ECO:0000313" key="2">
    <source>
        <dbReference type="Proteomes" id="UP001202328"/>
    </source>
</evidence>
<sequence>MEAGPLEKGLLRPLLTVSLVQVIDARVQLYDDSLEEEILSGKLDFVLDCIDTIQRESITDPQPEERHLCPTCPLSCELHLMVTTKRGLRDDIQNLSGTLAR</sequence>
<organism evidence="1 2">
    <name type="scientific">Papaver atlanticum</name>
    <dbReference type="NCBI Taxonomy" id="357466"/>
    <lineage>
        <taxon>Eukaryota</taxon>
        <taxon>Viridiplantae</taxon>
        <taxon>Streptophyta</taxon>
        <taxon>Embryophyta</taxon>
        <taxon>Tracheophyta</taxon>
        <taxon>Spermatophyta</taxon>
        <taxon>Magnoliopsida</taxon>
        <taxon>Ranunculales</taxon>
        <taxon>Papaveraceae</taxon>
        <taxon>Papaveroideae</taxon>
        <taxon>Papaver</taxon>
    </lineage>
</organism>
<name>A0AAD4XWR9_9MAGN</name>
<protein>
    <submittedName>
        <fullName evidence="1">Uncharacterized protein</fullName>
    </submittedName>
</protein>